<feature type="transmembrane region" description="Helical" evidence="11">
    <location>
        <begin position="284"/>
        <end position="304"/>
    </location>
</feature>
<reference evidence="13" key="1">
    <citation type="submission" date="2021-05" db="EMBL/GenBank/DDBJ databases">
        <authorList>
            <person name="Alioto T."/>
            <person name="Alioto T."/>
            <person name="Gomez Garrido J."/>
        </authorList>
    </citation>
    <scope>NUCLEOTIDE SEQUENCE</scope>
</reference>
<dbReference type="PROSITE" id="PS00237">
    <property type="entry name" value="G_PROTEIN_RECEP_F1_1"/>
    <property type="match status" value="1"/>
</dbReference>
<feature type="transmembrane region" description="Helical" evidence="11">
    <location>
        <begin position="25"/>
        <end position="47"/>
    </location>
</feature>
<keyword evidence="6" id="KW-0297">G-protein coupled receptor</keyword>
<organism evidence="13">
    <name type="scientific">Cacopsylla melanoneura</name>
    <dbReference type="NCBI Taxonomy" id="428564"/>
    <lineage>
        <taxon>Eukaryota</taxon>
        <taxon>Metazoa</taxon>
        <taxon>Ecdysozoa</taxon>
        <taxon>Arthropoda</taxon>
        <taxon>Hexapoda</taxon>
        <taxon>Insecta</taxon>
        <taxon>Pterygota</taxon>
        <taxon>Neoptera</taxon>
        <taxon>Paraneoptera</taxon>
        <taxon>Hemiptera</taxon>
        <taxon>Sternorrhyncha</taxon>
        <taxon>Psylloidea</taxon>
        <taxon>Psyllidae</taxon>
        <taxon>Psyllinae</taxon>
        <taxon>Cacopsylla</taxon>
    </lineage>
</organism>
<dbReference type="EMBL" id="HBUF01212227">
    <property type="protein sequence ID" value="CAG6665911.1"/>
    <property type="molecule type" value="Transcribed_RNA"/>
</dbReference>
<evidence type="ECO:0000256" key="5">
    <source>
        <dbReference type="ARBA" id="ARBA00022989"/>
    </source>
</evidence>
<dbReference type="GO" id="GO:0007204">
    <property type="term" value="P:positive regulation of cytosolic calcium ion concentration"/>
    <property type="evidence" value="ECO:0007669"/>
    <property type="project" value="TreeGrafter"/>
</dbReference>
<keyword evidence="4 11" id="KW-0812">Transmembrane</keyword>
<feature type="transmembrane region" description="Helical" evidence="11">
    <location>
        <begin position="250"/>
        <end position="272"/>
    </location>
</feature>
<dbReference type="InterPro" id="IPR017452">
    <property type="entry name" value="GPCR_Rhodpsn_7TM"/>
</dbReference>
<keyword evidence="7 11" id="KW-0472">Membrane</keyword>
<evidence type="ECO:0000256" key="3">
    <source>
        <dbReference type="ARBA" id="ARBA00022475"/>
    </source>
</evidence>
<feature type="transmembrane region" description="Helical" evidence="11">
    <location>
        <begin position="184"/>
        <end position="205"/>
    </location>
</feature>
<dbReference type="Gene3D" id="1.20.1070.10">
    <property type="entry name" value="Rhodopsin 7-helix transmembrane proteins"/>
    <property type="match status" value="1"/>
</dbReference>
<keyword evidence="8 13" id="KW-0675">Receptor</keyword>
<protein>
    <submittedName>
        <fullName evidence="13">Prostacyclin receptor</fullName>
    </submittedName>
</protein>
<feature type="domain" description="G-protein coupled receptors family 1 profile" evidence="12">
    <location>
        <begin position="37"/>
        <end position="303"/>
    </location>
</feature>
<dbReference type="GO" id="GO:0004930">
    <property type="term" value="F:G protein-coupled receptor activity"/>
    <property type="evidence" value="ECO:0007669"/>
    <property type="project" value="UniProtKB-KW"/>
</dbReference>
<dbReference type="EMBL" id="HBUF01555360">
    <property type="protein sequence ID" value="CAG6760220.1"/>
    <property type="molecule type" value="Transcribed_RNA"/>
</dbReference>
<name>A0A8D8SCA0_9HEMI</name>
<feature type="transmembrane region" description="Helical" evidence="11">
    <location>
        <begin position="59"/>
        <end position="80"/>
    </location>
</feature>
<keyword evidence="3" id="KW-1003">Cell membrane</keyword>
<keyword evidence="10" id="KW-0807">Transducer</keyword>
<comment type="subcellular location">
    <subcellularLocation>
        <location evidence="1">Cell membrane</location>
        <topology evidence="1">Multi-pass membrane protein</topology>
    </subcellularLocation>
</comment>
<dbReference type="SUPFAM" id="SSF81321">
    <property type="entry name" value="Family A G protein-coupled receptor-like"/>
    <property type="match status" value="1"/>
</dbReference>
<dbReference type="PANTHER" id="PTHR11866:SF16">
    <property type="entry name" value="PROSTAGLANDIN E2 RECEPTOR EP4 SUBTYPE-LIKE PROTEIN"/>
    <property type="match status" value="1"/>
</dbReference>
<evidence type="ECO:0000256" key="7">
    <source>
        <dbReference type="ARBA" id="ARBA00023136"/>
    </source>
</evidence>
<dbReference type="EMBL" id="HBUF01036725">
    <property type="protein sequence ID" value="CAG6616716.1"/>
    <property type="molecule type" value="Transcribed_RNA"/>
</dbReference>
<evidence type="ECO:0000256" key="8">
    <source>
        <dbReference type="ARBA" id="ARBA00023170"/>
    </source>
</evidence>
<keyword evidence="9" id="KW-0325">Glycoprotein</keyword>
<feature type="transmembrane region" description="Helical" evidence="11">
    <location>
        <begin position="139"/>
        <end position="164"/>
    </location>
</feature>
<dbReference type="AlphaFoldDB" id="A0A8D8SCA0"/>
<dbReference type="GO" id="GO:0007189">
    <property type="term" value="P:adenylate cyclase-activating G protein-coupled receptor signaling pathway"/>
    <property type="evidence" value="ECO:0007669"/>
    <property type="project" value="TreeGrafter"/>
</dbReference>
<keyword evidence="5 11" id="KW-1133">Transmembrane helix</keyword>
<dbReference type="EMBL" id="HBUF01555359">
    <property type="protein sequence ID" value="CAG6760219.1"/>
    <property type="molecule type" value="Transcribed_RNA"/>
</dbReference>
<evidence type="ECO:0000256" key="4">
    <source>
        <dbReference type="ARBA" id="ARBA00022692"/>
    </source>
</evidence>
<evidence type="ECO:0000313" key="13">
    <source>
        <dbReference type="EMBL" id="CAG6665911.1"/>
    </source>
</evidence>
<evidence type="ECO:0000256" key="10">
    <source>
        <dbReference type="ARBA" id="ARBA00023224"/>
    </source>
</evidence>
<dbReference type="PROSITE" id="PS50262">
    <property type="entry name" value="G_PROTEIN_RECEP_F1_2"/>
    <property type="match status" value="1"/>
</dbReference>
<proteinExistence type="inferred from homology"/>
<evidence type="ECO:0000256" key="9">
    <source>
        <dbReference type="ARBA" id="ARBA00023180"/>
    </source>
</evidence>
<dbReference type="Pfam" id="PF00001">
    <property type="entry name" value="7tm_1"/>
    <property type="match status" value="1"/>
</dbReference>
<accession>A0A8D8SCA0</accession>
<dbReference type="InterPro" id="IPR000276">
    <property type="entry name" value="GPCR_Rhodpsn"/>
</dbReference>
<feature type="transmembrane region" description="Helical" evidence="11">
    <location>
        <begin position="100"/>
        <end position="118"/>
    </location>
</feature>
<dbReference type="PANTHER" id="PTHR11866">
    <property type="entry name" value="G-PROTEIN COUPLED RECEPTOR FAMILY 1 MEMBER"/>
    <property type="match status" value="1"/>
</dbReference>
<evidence type="ECO:0000259" key="12">
    <source>
        <dbReference type="PROSITE" id="PS50262"/>
    </source>
</evidence>
<evidence type="ECO:0000256" key="2">
    <source>
        <dbReference type="ARBA" id="ARBA00010663"/>
    </source>
</evidence>
<evidence type="ECO:0000256" key="1">
    <source>
        <dbReference type="ARBA" id="ARBA00004651"/>
    </source>
</evidence>
<evidence type="ECO:0000256" key="11">
    <source>
        <dbReference type="SAM" id="Phobius"/>
    </source>
</evidence>
<comment type="similarity">
    <text evidence="2">Belongs to the G-protein coupled receptor 1 family.</text>
</comment>
<sequence>MDNILNCSVSLGKVPASTLSTPYQVLLTVNYLLGIFGNLLALSFLCPRKSKPYNAKHRLMLRCLACNDLTAGLGMMTLLYMKLYLPPEIHSTKWFCQIKIMWRIFGLGSGCVAIVMAVERCLALTKPFFYQKHVTVKHIKFCIFALWTSVVILVSLPLFGFGLYWTPCNECKRYKEAKLQRDIVYAYLYFTFGMLLTLSMVLANLSVVRTLCFKSDGYGRGGNPLVRRVSRNASLTYNAATKEELAFGKLMVLLSVMFILCWVPQLISVPLVQFWGKARFTSSIVKVGDLLLALHFTIDPYIYVLQRWPEIRKFFSKSKFWSHKSLKSSSASIKTTHAEIVSQPV</sequence>
<dbReference type="GO" id="GO:0005886">
    <property type="term" value="C:plasma membrane"/>
    <property type="evidence" value="ECO:0007669"/>
    <property type="project" value="UniProtKB-SubCell"/>
</dbReference>
<dbReference type="InterPro" id="IPR008365">
    <property type="entry name" value="Prostanoid_rcpt"/>
</dbReference>
<evidence type="ECO:0000256" key="6">
    <source>
        <dbReference type="ARBA" id="ARBA00023040"/>
    </source>
</evidence>